<evidence type="ECO:0000313" key="1">
    <source>
        <dbReference type="EMBL" id="NEC21622.1"/>
    </source>
</evidence>
<dbReference type="EMBL" id="JAAGMP010001139">
    <property type="protein sequence ID" value="NEC21622.1"/>
    <property type="molecule type" value="Genomic_DNA"/>
</dbReference>
<proteinExistence type="predicted"/>
<protein>
    <recommendedName>
        <fullName evidence="3">DUF3558 domain-containing protein</fullName>
    </recommendedName>
</protein>
<comment type="caution">
    <text evidence="1">The sequence shown here is derived from an EMBL/GenBank/DDBJ whole genome shotgun (WGS) entry which is preliminary data.</text>
</comment>
<evidence type="ECO:0000313" key="2">
    <source>
        <dbReference type="Proteomes" id="UP000469670"/>
    </source>
</evidence>
<dbReference type="AlphaFoldDB" id="A0A7K3S423"/>
<name>A0A7K3S423_9ACTN</name>
<sequence>MMKAMKAREKSVPRRVGSVALLTVILAGAAGCGEPEPFRISEACGVKTDPDLIGQLLPRGEKLKTKDTFSEPKQPRCEFEVDRVEQVGLRGDVVEPFVKPLKVNERTMRRLGNPMPADVGDGATISDHAAMAVQACTYKGEKSQYVLSIDGVEDPQDVEERRRILEKLLRSQLPVAMEAEGCHP</sequence>
<dbReference type="Proteomes" id="UP000469670">
    <property type="component" value="Unassembled WGS sequence"/>
</dbReference>
<dbReference type="PROSITE" id="PS51257">
    <property type="entry name" value="PROKAR_LIPOPROTEIN"/>
    <property type="match status" value="1"/>
</dbReference>
<reference evidence="1 2" key="1">
    <citation type="submission" date="2020-01" db="EMBL/GenBank/DDBJ databases">
        <title>Insect and environment-associated Actinomycetes.</title>
        <authorList>
            <person name="Currrie C."/>
            <person name="Chevrette M."/>
            <person name="Carlson C."/>
            <person name="Stubbendieck R."/>
            <person name="Wendt-Pienkowski E."/>
        </authorList>
    </citation>
    <scope>NUCLEOTIDE SEQUENCE [LARGE SCALE GENOMIC DNA]</scope>
    <source>
        <strain evidence="1 2">SID7590</strain>
    </source>
</reference>
<gene>
    <name evidence="1" type="ORF">G3I50_25765</name>
</gene>
<accession>A0A7K3S423</accession>
<organism evidence="1 2">
    <name type="scientific">Streptomyces parvus</name>
    <dbReference type="NCBI Taxonomy" id="66428"/>
    <lineage>
        <taxon>Bacteria</taxon>
        <taxon>Bacillati</taxon>
        <taxon>Actinomycetota</taxon>
        <taxon>Actinomycetes</taxon>
        <taxon>Kitasatosporales</taxon>
        <taxon>Streptomycetaceae</taxon>
        <taxon>Streptomyces</taxon>
    </lineage>
</organism>
<evidence type="ECO:0008006" key="3">
    <source>
        <dbReference type="Google" id="ProtNLM"/>
    </source>
</evidence>